<organism evidence="2 3">
    <name type="scientific">Flavobacterium stagni</name>
    <dbReference type="NCBI Taxonomy" id="2506421"/>
    <lineage>
        <taxon>Bacteria</taxon>
        <taxon>Pseudomonadati</taxon>
        <taxon>Bacteroidota</taxon>
        <taxon>Flavobacteriia</taxon>
        <taxon>Flavobacteriales</taxon>
        <taxon>Flavobacteriaceae</taxon>
        <taxon>Flavobacterium</taxon>
    </lineage>
</organism>
<proteinExistence type="predicted"/>
<gene>
    <name evidence="2" type="ORF">EQG61_02395</name>
</gene>
<dbReference type="EMBL" id="SBKN01000001">
    <property type="protein sequence ID" value="RXR24312.1"/>
    <property type="molecule type" value="Genomic_DNA"/>
</dbReference>
<evidence type="ECO:0000313" key="2">
    <source>
        <dbReference type="EMBL" id="RXR24312.1"/>
    </source>
</evidence>
<feature type="transmembrane region" description="Helical" evidence="1">
    <location>
        <begin position="51"/>
        <end position="74"/>
    </location>
</feature>
<keyword evidence="1" id="KW-1133">Transmembrane helix</keyword>
<feature type="transmembrane region" description="Helical" evidence="1">
    <location>
        <begin position="81"/>
        <end position="103"/>
    </location>
</feature>
<keyword evidence="1" id="KW-0812">Transmembrane</keyword>
<comment type="caution">
    <text evidence="2">The sequence shown here is derived from an EMBL/GenBank/DDBJ whole genome shotgun (WGS) entry which is preliminary data.</text>
</comment>
<accession>A0A4Q1KBQ8</accession>
<dbReference type="OrthoDB" id="957977at2"/>
<keyword evidence="3" id="KW-1185">Reference proteome</keyword>
<evidence type="ECO:0000256" key="1">
    <source>
        <dbReference type="SAM" id="Phobius"/>
    </source>
</evidence>
<protein>
    <submittedName>
        <fullName evidence="2">DoxX family protein</fullName>
    </submittedName>
</protein>
<reference evidence="3" key="1">
    <citation type="submission" date="2019-01" db="EMBL/GenBank/DDBJ databases">
        <title>Cytophagaceae bacterium strain CAR-16.</title>
        <authorList>
            <person name="Chen W.-M."/>
        </authorList>
    </citation>
    <scope>NUCLEOTIDE SEQUENCE [LARGE SCALE GENOMIC DNA]</scope>
    <source>
        <strain evidence="3">WWJ-16</strain>
    </source>
</reference>
<evidence type="ECO:0000313" key="3">
    <source>
        <dbReference type="Proteomes" id="UP000289857"/>
    </source>
</evidence>
<dbReference type="Proteomes" id="UP000289857">
    <property type="component" value="Unassembled WGS sequence"/>
</dbReference>
<keyword evidence="1" id="KW-0472">Membrane</keyword>
<feature type="transmembrane region" description="Helical" evidence="1">
    <location>
        <begin position="109"/>
        <end position="126"/>
    </location>
</feature>
<dbReference type="AlphaFoldDB" id="A0A4Q1KBQ8"/>
<sequence>MNNAASFLVLLFIAITYLMSAHEKVFHWNTTMDWLKGHFANSPLKNFVPHVTAVLLVTELAAGILSAVGCIQLYINGERTFGYYGAFFSCVAVLQMLIGQRLAKDYDGARNMVIYFIPSILAVYWLS</sequence>
<name>A0A4Q1KBQ8_9FLAO</name>
<dbReference type="RefSeq" id="WP_129460289.1">
    <property type="nucleotide sequence ID" value="NZ_SBKN01000001.1"/>
</dbReference>